<evidence type="ECO:0000313" key="7">
    <source>
        <dbReference type="Proteomes" id="UP000837857"/>
    </source>
</evidence>
<dbReference type="Proteomes" id="UP000837857">
    <property type="component" value="Chromosome 15"/>
</dbReference>
<sequence length="563" mass="62925">MYGIRVENVFKKVIGTTMVEQSECVVCSGPAIQKCSGCQSVHYCSREHQKKDWKLHKFQCSPARVKRDANVGRYLEATRDIKAGDVIMKESPLITGPAQVTPPVCLGCYQLLEQGSAVPCADCGWPFCSEACTKKEVHKPECHYTQNRGEKVTVSTFGVPHPNYQCITVLRCLYQRDHDEKLWCKLQALESHCEQRKGTEKWNNDKKMIADFIPKFFKLEGKFTEQEIMKCCGIIQINGHEVPLLEPEYVAVFDKVSMAEHDCSANCNKSFTSAGEIILCAGVNIHAGAHISVCYTDPLWGTEARRHHLADSKFFECACRRCSDVTEFGTMYSAVKCKKKDCKGYLLPDTFILPILHKTTSPVPESRGLDHKFWNCNSCGDAVSDAIIQQLLQDIGRELSVMPKGDVDACERFVSHCSSYLHASHHYMTDVSLAMAQMIGQEHNLGLAAVSDDRLLLKTQLCKKLADLLETLAPAETRVRGSLLFELHAAVAETGRRKSLTEGPNVMLGYVSESRKILQESAALLRHEPLELPEGQLRRQAALNLVQMDELISRLSLALPSPI</sequence>
<dbReference type="SUPFAM" id="SSF82199">
    <property type="entry name" value="SET domain"/>
    <property type="match status" value="1"/>
</dbReference>
<dbReference type="PROSITE" id="PS50865">
    <property type="entry name" value="ZF_MYND_2"/>
    <property type="match status" value="1"/>
</dbReference>
<dbReference type="PANTHER" id="PTHR46455:SF4">
    <property type="entry name" value="GH11294P"/>
    <property type="match status" value="1"/>
</dbReference>
<proteinExistence type="predicted"/>
<keyword evidence="3" id="KW-0862">Zinc</keyword>
<dbReference type="InterPro" id="IPR002893">
    <property type="entry name" value="Znf_MYND"/>
</dbReference>
<dbReference type="Pfam" id="PF00856">
    <property type="entry name" value="SET"/>
    <property type="match status" value="1"/>
</dbReference>
<dbReference type="InterPro" id="IPR053010">
    <property type="entry name" value="SET_SmydA-8"/>
</dbReference>
<gene>
    <name evidence="6" type="ORF">IPOD504_LOCUS4672</name>
</gene>
<dbReference type="Pfam" id="PF01753">
    <property type="entry name" value="zf-MYND"/>
    <property type="match status" value="1"/>
</dbReference>
<dbReference type="SUPFAM" id="SSF144232">
    <property type="entry name" value="HIT/MYND zinc finger-like"/>
    <property type="match status" value="1"/>
</dbReference>
<evidence type="ECO:0000256" key="3">
    <source>
        <dbReference type="ARBA" id="ARBA00022833"/>
    </source>
</evidence>
<keyword evidence="2 4" id="KW-0863">Zinc-finger</keyword>
<dbReference type="EMBL" id="OW152827">
    <property type="protein sequence ID" value="CAH2044303.1"/>
    <property type="molecule type" value="Genomic_DNA"/>
</dbReference>
<feature type="non-terminal residue" evidence="6">
    <location>
        <position position="1"/>
    </location>
</feature>
<accession>A0ABN8I1Z8</accession>
<dbReference type="PANTHER" id="PTHR46455">
    <property type="entry name" value="SET AND MYND DOMAIN CONTAINING, ARTHROPOD-SPECIFIC, MEMBER 4, ISOFORM A"/>
    <property type="match status" value="1"/>
</dbReference>
<keyword evidence="1" id="KW-0479">Metal-binding</keyword>
<evidence type="ECO:0000256" key="4">
    <source>
        <dbReference type="PROSITE-ProRule" id="PRU00134"/>
    </source>
</evidence>
<reference evidence="6" key="1">
    <citation type="submission" date="2022-03" db="EMBL/GenBank/DDBJ databases">
        <authorList>
            <person name="Martin H S."/>
        </authorList>
    </citation>
    <scope>NUCLEOTIDE SEQUENCE</scope>
</reference>
<dbReference type="InterPro" id="IPR001214">
    <property type="entry name" value="SET_dom"/>
</dbReference>
<protein>
    <recommendedName>
        <fullName evidence="5">MYND-type domain-containing protein</fullName>
    </recommendedName>
</protein>
<evidence type="ECO:0000259" key="5">
    <source>
        <dbReference type="PROSITE" id="PS50865"/>
    </source>
</evidence>
<dbReference type="CDD" id="cd20071">
    <property type="entry name" value="SET_SMYD"/>
    <property type="match status" value="1"/>
</dbReference>
<name>A0ABN8I1Z8_9NEOP</name>
<dbReference type="Gene3D" id="6.10.140.2220">
    <property type="match status" value="2"/>
</dbReference>
<feature type="domain" description="MYND-type" evidence="5">
    <location>
        <begin position="24"/>
        <end position="60"/>
    </location>
</feature>
<evidence type="ECO:0000313" key="6">
    <source>
        <dbReference type="EMBL" id="CAH2044303.1"/>
    </source>
</evidence>
<evidence type="ECO:0000256" key="1">
    <source>
        <dbReference type="ARBA" id="ARBA00022723"/>
    </source>
</evidence>
<dbReference type="PROSITE" id="PS01360">
    <property type="entry name" value="ZF_MYND_1"/>
    <property type="match status" value="1"/>
</dbReference>
<dbReference type="Gene3D" id="2.170.270.10">
    <property type="entry name" value="SET domain"/>
    <property type="match status" value="1"/>
</dbReference>
<evidence type="ECO:0000256" key="2">
    <source>
        <dbReference type="ARBA" id="ARBA00022771"/>
    </source>
</evidence>
<dbReference type="Gene3D" id="1.10.220.160">
    <property type="match status" value="1"/>
</dbReference>
<organism evidence="6 7">
    <name type="scientific">Iphiclides podalirius</name>
    <name type="common">scarce swallowtail</name>
    <dbReference type="NCBI Taxonomy" id="110791"/>
    <lineage>
        <taxon>Eukaryota</taxon>
        <taxon>Metazoa</taxon>
        <taxon>Ecdysozoa</taxon>
        <taxon>Arthropoda</taxon>
        <taxon>Hexapoda</taxon>
        <taxon>Insecta</taxon>
        <taxon>Pterygota</taxon>
        <taxon>Neoptera</taxon>
        <taxon>Endopterygota</taxon>
        <taxon>Lepidoptera</taxon>
        <taxon>Glossata</taxon>
        <taxon>Ditrysia</taxon>
        <taxon>Papilionoidea</taxon>
        <taxon>Papilionidae</taxon>
        <taxon>Papilioninae</taxon>
        <taxon>Iphiclides</taxon>
    </lineage>
</organism>
<dbReference type="InterPro" id="IPR046341">
    <property type="entry name" value="SET_dom_sf"/>
</dbReference>
<keyword evidence="7" id="KW-1185">Reference proteome</keyword>